<gene>
    <name evidence="13" type="ORF">BC962_0824</name>
</gene>
<evidence type="ECO:0000256" key="9">
    <source>
        <dbReference type="RuleBase" id="RU003357"/>
    </source>
</evidence>
<dbReference type="GO" id="GO:0009279">
    <property type="term" value="C:cell outer membrane"/>
    <property type="evidence" value="ECO:0007669"/>
    <property type="project" value="UniProtKB-SubCell"/>
</dbReference>
<evidence type="ECO:0000256" key="7">
    <source>
        <dbReference type="ARBA" id="ARBA00023237"/>
    </source>
</evidence>
<comment type="caution">
    <text evidence="13">The sequence shown here is derived from an EMBL/GenBank/DDBJ whole genome shotgun (WGS) entry which is preliminary data.</text>
</comment>
<evidence type="ECO:0000259" key="11">
    <source>
        <dbReference type="Pfam" id="PF00593"/>
    </source>
</evidence>
<dbReference type="InterPro" id="IPR008969">
    <property type="entry name" value="CarboxyPept-like_regulatory"/>
</dbReference>
<comment type="subcellular location">
    <subcellularLocation>
        <location evidence="1 8">Cell outer membrane</location>
        <topology evidence="1 8">Multi-pass membrane protein</topology>
    </subcellularLocation>
</comment>
<dbReference type="Proteomes" id="UP000276282">
    <property type="component" value="Unassembled WGS sequence"/>
</dbReference>
<protein>
    <submittedName>
        <fullName evidence="13">TonB-linked SusC/RagA family outer membrane protein</fullName>
    </submittedName>
</protein>
<sequence length="1009" mass="111578">MRFDINKSENINSSKIIVLMKTKFTLLFVLLNMFYFQLQAQDRIISGTVTSEPDGVSLPGVNVLVKGTSTGTITDFDGNYSISASENDILIFSFLGFETIEESVGARNNINVLMAESASSLGEVVLVGYGSTRKQDVTGSITRINAEELLKQPALTPTQSLQGKAAGVQIISSGAPGSSPVVRIRGTGTVQAGRDPIYVVDGIITDRIDNISSEDITTIDILKDASSLAIYGTRGANGVIIVTTKAGKIGKMQIDISSYFGVKDVLSSVDMANSSSYVDFTNRAFGFQRFDQEQQYDTDWYDEITRIGTVTNHNISVSGGTEKMTSYFSANYFEEEGILIGNDYRRLNLRSKATYNLSSKLKFDHNISLSLNRSVPKPFSTFTTAYKQSPIVPVRYIGGSFDGRFGVPFDNSGARFNNVGNAVADLVLNDEKRKNLVLQGNVSATYDFTDYLSGTTRFGIESGYGKSYTFTPNLEQFLAGDPTREVSDFDSPNRNTLRVRKDDFYHWVFDAFLTFDKNFSEKHGVKVTLGTTAEEEQNDFLEGTRNNVPEDSNLFSLNNGEQGTDVVSNALSDKRRLRSYFARLNYDFDNKYLLTATIRRDGSSVFANTDEKWGNFPSVGLGWLISNEEFLNNSNFLNTLKLRASWGQLGNQNIPLNALTFDSNLGTVFGPDQVLVPGSTITAIIDENVGWEVTEEYDIGVEFSFLDNRLSGEFDYYDRLNKNAILPISLPDAFGASGITLTHAGKIRNKGLEFALNWNDKISDDFNYHISGNITTNDNNLEEITNPFAFEQQGGSIDNGQVTKLLRVGQPLGSFFLLEVEGFDERGEFVYRDLNNDGEIDNDDRQFFGSIQPDIFYGISGGFDYKNWDFNIEGYGNAGSMVYNGKKAQRFGGENIEASVANNIFNFDNGSNMNPAPSNEVLPSSTYFLESGDFFRINNITVGYTLPDVFTGVEKIRVYALAQNPFIFKEFTGFTPELPGNGDPLASSGIELNAYPSVKSYIVGVNLNF</sequence>
<dbReference type="Pfam" id="PF00593">
    <property type="entry name" value="TonB_dep_Rec_b-barrel"/>
    <property type="match status" value="1"/>
</dbReference>
<comment type="similarity">
    <text evidence="8 9">Belongs to the TonB-dependent receptor family.</text>
</comment>
<dbReference type="Gene3D" id="2.40.170.20">
    <property type="entry name" value="TonB-dependent receptor, beta-barrel domain"/>
    <property type="match status" value="1"/>
</dbReference>
<dbReference type="AlphaFoldDB" id="A0A495PXH6"/>
<dbReference type="Pfam" id="PF13715">
    <property type="entry name" value="CarbopepD_reg_2"/>
    <property type="match status" value="1"/>
</dbReference>
<dbReference type="InterPro" id="IPR000531">
    <property type="entry name" value="Beta-barrel_TonB"/>
</dbReference>
<dbReference type="Gene3D" id="2.60.40.1120">
    <property type="entry name" value="Carboxypeptidase-like, regulatory domain"/>
    <property type="match status" value="1"/>
</dbReference>
<keyword evidence="7 8" id="KW-0998">Cell outer membrane</keyword>
<feature type="transmembrane region" description="Helical" evidence="10">
    <location>
        <begin position="16"/>
        <end position="36"/>
    </location>
</feature>
<evidence type="ECO:0000256" key="10">
    <source>
        <dbReference type="SAM" id="Phobius"/>
    </source>
</evidence>
<evidence type="ECO:0000256" key="5">
    <source>
        <dbReference type="ARBA" id="ARBA00023077"/>
    </source>
</evidence>
<evidence type="ECO:0000313" key="13">
    <source>
        <dbReference type="EMBL" id="RKS55852.1"/>
    </source>
</evidence>
<dbReference type="OrthoDB" id="7432683at2"/>
<dbReference type="Gene3D" id="2.170.130.10">
    <property type="entry name" value="TonB-dependent receptor, plug domain"/>
    <property type="match status" value="1"/>
</dbReference>
<evidence type="ECO:0000259" key="12">
    <source>
        <dbReference type="Pfam" id="PF07715"/>
    </source>
</evidence>
<dbReference type="InterPro" id="IPR023997">
    <property type="entry name" value="TonB-dep_OMP_SusC/RagA_CS"/>
</dbReference>
<evidence type="ECO:0000256" key="2">
    <source>
        <dbReference type="ARBA" id="ARBA00022448"/>
    </source>
</evidence>
<keyword evidence="4 8" id="KW-0812">Transmembrane</keyword>
<dbReference type="EMBL" id="RBLG01000001">
    <property type="protein sequence ID" value="RKS55852.1"/>
    <property type="molecule type" value="Genomic_DNA"/>
</dbReference>
<dbReference type="SUPFAM" id="SSF49464">
    <property type="entry name" value="Carboxypeptidase regulatory domain-like"/>
    <property type="match status" value="1"/>
</dbReference>
<proteinExistence type="inferred from homology"/>
<name>A0A495PXH6_9FLAO</name>
<feature type="domain" description="TonB-dependent receptor plug" evidence="12">
    <location>
        <begin position="134"/>
        <end position="239"/>
    </location>
</feature>
<dbReference type="NCBIfam" id="TIGR04057">
    <property type="entry name" value="SusC_RagA_signa"/>
    <property type="match status" value="1"/>
</dbReference>
<reference evidence="13 14" key="1">
    <citation type="submission" date="2018-10" db="EMBL/GenBank/DDBJ databases">
        <title>Genomic Encyclopedia of Archaeal and Bacterial Type Strains, Phase II (KMG-II): from individual species to whole genera.</title>
        <authorList>
            <person name="Goeker M."/>
        </authorList>
    </citation>
    <scope>NUCLEOTIDE SEQUENCE [LARGE SCALE GENOMIC DNA]</scope>
    <source>
        <strain evidence="13 14">DSM 19839</strain>
    </source>
</reference>
<evidence type="ECO:0000313" key="14">
    <source>
        <dbReference type="Proteomes" id="UP000276282"/>
    </source>
</evidence>
<evidence type="ECO:0000256" key="3">
    <source>
        <dbReference type="ARBA" id="ARBA00022452"/>
    </source>
</evidence>
<dbReference type="InterPro" id="IPR023996">
    <property type="entry name" value="TonB-dep_OMP_SusC/RagA"/>
</dbReference>
<dbReference type="Pfam" id="PF07715">
    <property type="entry name" value="Plug"/>
    <property type="match status" value="1"/>
</dbReference>
<keyword evidence="2 8" id="KW-0813">Transport</keyword>
<evidence type="ECO:0000256" key="8">
    <source>
        <dbReference type="PROSITE-ProRule" id="PRU01360"/>
    </source>
</evidence>
<dbReference type="InterPro" id="IPR012910">
    <property type="entry name" value="Plug_dom"/>
</dbReference>
<organism evidence="13 14">
    <name type="scientific">Gillisia mitskevichiae</name>
    <dbReference type="NCBI Taxonomy" id="270921"/>
    <lineage>
        <taxon>Bacteria</taxon>
        <taxon>Pseudomonadati</taxon>
        <taxon>Bacteroidota</taxon>
        <taxon>Flavobacteriia</taxon>
        <taxon>Flavobacteriales</taxon>
        <taxon>Flavobacteriaceae</taxon>
        <taxon>Gillisia</taxon>
    </lineage>
</organism>
<dbReference type="SUPFAM" id="SSF56935">
    <property type="entry name" value="Porins"/>
    <property type="match status" value="1"/>
</dbReference>
<keyword evidence="10" id="KW-1133">Transmembrane helix</keyword>
<keyword evidence="5 9" id="KW-0798">TonB box</keyword>
<dbReference type="NCBIfam" id="TIGR04056">
    <property type="entry name" value="OMP_RagA_SusC"/>
    <property type="match status" value="1"/>
</dbReference>
<dbReference type="InterPro" id="IPR039426">
    <property type="entry name" value="TonB-dep_rcpt-like"/>
</dbReference>
<feature type="domain" description="TonB-dependent receptor-like beta-barrel" evidence="11">
    <location>
        <begin position="396"/>
        <end position="947"/>
    </location>
</feature>
<evidence type="ECO:0000256" key="4">
    <source>
        <dbReference type="ARBA" id="ARBA00022692"/>
    </source>
</evidence>
<dbReference type="InterPro" id="IPR037066">
    <property type="entry name" value="Plug_dom_sf"/>
</dbReference>
<keyword evidence="3 8" id="KW-1134">Transmembrane beta strand</keyword>
<accession>A0A495PXH6</accession>
<evidence type="ECO:0000256" key="1">
    <source>
        <dbReference type="ARBA" id="ARBA00004571"/>
    </source>
</evidence>
<dbReference type="PROSITE" id="PS52016">
    <property type="entry name" value="TONB_DEPENDENT_REC_3"/>
    <property type="match status" value="1"/>
</dbReference>
<dbReference type="InterPro" id="IPR036942">
    <property type="entry name" value="Beta-barrel_TonB_sf"/>
</dbReference>
<evidence type="ECO:0000256" key="6">
    <source>
        <dbReference type="ARBA" id="ARBA00023136"/>
    </source>
</evidence>
<keyword evidence="14" id="KW-1185">Reference proteome</keyword>
<keyword evidence="6 8" id="KW-0472">Membrane</keyword>